<reference evidence="1 2" key="1">
    <citation type="journal article" date="2017" name="Genome Announc.">
        <title>Draft Genome Sequence of Romboutsia weinsteinii sp. nov. Strain CCRI-19649(T) Isolated from Surface Water.</title>
        <authorList>
            <person name="Maheux A.F."/>
            <person name="Boudreau D.K."/>
            <person name="Berube E."/>
            <person name="Boissinot M."/>
            <person name="Cantin P."/>
            <person name="Raymond F."/>
            <person name="Corbeil J."/>
            <person name="Omar R.F."/>
            <person name="Bergeron M.G."/>
        </authorList>
    </citation>
    <scope>NUCLEOTIDE SEQUENCE [LARGE SCALE GENOMIC DNA]</scope>
    <source>
        <strain evidence="1 2">CCRI-19649</strain>
    </source>
</reference>
<name>A0A371J686_9FIRM</name>
<organism evidence="1 2">
    <name type="scientific">Romboutsia weinsteinii</name>
    <dbReference type="NCBI Taxonomy" id="2020949"/>
    <lineage>
        <taxon>Bacteria</taxon>
        <taxon>Bacillati</taxon>
        <taxon>Bacillota</taxon>
        <taxon>Clostridia</taxon>
        <taxon>Peptostreptococcales</taxon>
        <taxon>Peptostreptococcaceae</taxon>
        <taxon>Romboutsia</taxon>
    </lineage>
</organism>
<keyword evidence="2" id="KW-1185">Reference proteome</keyword>
<evidence type="ECO:0000313" key="1">
    <source>
        <dbReference type="EMBL" id="RDY28178.1"/>
    </source>
</evidence>
<proteinExistence type="predicted"/>
<dbReference type="OrthoDB" id="1751853at2"/>
<gene>
    <name evidence="1" type="ORF">CHL78_006205</name>
</gene>
<evidence type="ECO:0000313" key="2">
    <source>
        <dbReference type="Proteomes" id="UP000215694"/>
    </source>
</evidence>
<sequence>MKYNIKKGSIGIALIPHRINRPENQITIRYKKIRESKIAKQIRISIEEGIGYDQIARNIGISKIDVLTIHNKYSLRYGNGITKVNIVDMINRGINTSDIAEFFDCKESKVIAILREIDNKDYIKVEEEIDTAIQVKESLDESLDIKSISKELKISRYEAFTIYNKYFEVYSDKVIDLEVVESLIDLKLSNNDVAQFYGITKEHVLKIREINREMKKKTPKHDTNKPINIGSTKSEHILDKAYKSSNKDFYELKMKNRSKW</sequence>
<protein>
    <submittedName>
        <fullName evidence="1">Uncharacterized protein</fullName>
    </submittedName>
</protein>
<dbReference type="EMBL" id="NOJY02000008">
    <property type="protein sequence ID" value="RDY28178.1"/>
    <property type="molecule type" value="Genomic_DNA"/>
</dbReference>
<accession>A0A371J686</accession>
<dbReference type="RefSeq" id="WP_094369413.1">
    <property type="nucleotide sequence ID" value="NZ_NOJY02000008.1"/>
</dbReference>
<dbReference type="Proteomes" id="UP000215694">
    <property type="component" value="Unassembled WGS sequence"/>
</dbReference>
<comment type="caution">
    <text evidence="1">The sequence shown here is derived from an EMBL/GenBank/DDBJ whole genome shotgun (WGS) entry which is preliminary data.</text>
</comment>
<dbReference type="AlphaFoldDB" id="A0A371J686"/>